<feature type="binding site" evidence="9">
    <location>
        <begin position="153"/>
        <end position="154"/>
    </location>
    <ligand>
        <name>S-adenosyl-L-methionine</name>
        <dbReference type="ChEBI" id="CHEBI:59789"/>
    </ligand>
</feature>
<evidence type="ECO:0000256" key="7">
    <source>
        <dbReference type="ARBA" id="ARBA00022691"/>
    </source>
</evidence>
<comment type="catalytic activity">
    <reaction evidence="1 8">
        <text>[phosphatase 2A protein]-C-terminal L-leucine + S-adenosyl-L-methionine = [phosphatase 2A protein]-C-terminal L-leucine methyl ester + S-adenosyl-L-homocysteine</text>
        <dbReference type="Rhea" id="RHEA:48544"/>
        <dbReference type="Rhea" id="RHEA-COMP:12134"/>
        <dbReference type="Rhea" id="RHEA-COMP:12135"/>
        <dbReference type="ChEBI" id="CHEBI:57856"/>
        <dbReference type="ChEBI" id="CHEBI:59789"/>
        <dbReference type="ChEBI" id="CHEBI:90516"/>
        <dbReference type="ChEBI" id="CHEBI:90517"/>
        <dbReference type="EC" id="2.1.1.233"/>
    </reaction>
</comment>
<name>A0AAD5Y0V4_9FUNG</name>
<organism evidence="10 11">
    <name type="scientific">Clydaea vesicula</name>
    <dbReference type="NCBI Taxonomy" id="447962"/>
    <lineage>
        <taxon>Eukaryota</taxon>
        <taxon>Fungi</taxon>
        <taxon>Fungi incertae sedis</taxon>
        <taxon>Chytridiomycota</taxon>
        <taxon>Chytridiomycota incertae sedis</taxon>
        <taxon>Chytridiomycetes</taxon>
        <taxon>Lobulomycetales</taxon>
        <taxon>Lobulomycetaceae</taxon>
        <taxon>Clydaea</taxon>
    </lineage>
</organism>
<dbReference type="Proteomes" id="UP001211065">
    <property type="component" value="Unassembled WGS sequence"/>
</dbReference>
<dbReference type="PANTHER" id="PTHR13600:SF21">
    <property type="entry name" value="LEUCINE CARBOXYL METHYLTRANSFERASE 1"/>
    <property type="match status" value="1"/>
</dbReference>
<dbReference type="EMBL" id="JADGJW010000233">
    <property type="protein sequence ID" value="KAJ3221385.1"/>
    <property type="molecule type" value="Genomic_DNA"/>
</dbReference>
<evidence type="ECO:0000256" key="5">
    <source>
        <dbReference type="ARBA" id="ARBA00022603"/>
    </source>
</evidence>
<evidence type="ECO:0000256" key="9">
    <source>
        <dbReference type="PIRSR" id="PIRSR016305-1"/>
    </source>
</evidence>
<reference evidence="10" key="1">
    <citation type="submission" date="2020-05" db="EMBL/GenBank/DDBJ databases">
        <title>Phylogenomic resolution of chytrid fungi.</title>
        <authorList>
            <person name="Stajich J.E."/>
            <person name="Amses K."/>
            <person name="Simmons R."/>
            <person name="Seto K."/>
            <person name="Myers J."/>
            <person name="Bonds A."/>
            <person name="Quandt C.A."/>
            <person name="Barry K."/>
            <person name="Liu P."/>
            <person name="Grigoriev I."/>
            <person name="Longcore J.E."/>
            <person name="James T.Y."/>
        </authorList>
    </citation>
    <scope>NUCLEOTIDE SEQUENCE</scope>
    <source>
        <strain evidence="10">JEL0476</strain>
    </source>
</reference>
<comment type="function">
    <text evidence="8">Methylates the carboxyl group of the C-terminal leucine residue of protein phosphatase 2A catalytic subunits to form alpha-leucine ester residues.</text>
</comment>
<keyword evidence="6 8" id="KW-0808">Transferase</keyword>
<dbReference type="InterPro" id="IPR029063">
    <property type="entry name" value="SAM-dependent_MTases_sf"/>
</dbReference>
<comment type="similarity">
    <text evidence="2 8">Belongs to the methyltransferase superfamily. LCMT family.</text>
</comment>
<evidence type="ECO:0000256" key="2">
    <source>
        <dbReference type="ARBA" id="ARBA00010703"/>
    </source>
</evidence>
<feature type="binding site" evidence="9">
    <location>
        <position position="86"/>
    </location>
    <ligand>
        <name>S-adenosyl-L-methionine</name>
        <dbReference type="ChEBI" id="CHEBI:59789"/>
    </ligand>
</feature>
<keyword evidence="7 8" id="KW-0949">S-adenosyl-L-methionine</keyword>
<evidence type="ECO:0000256" key="1">
    <source>
        <dbReference type="ARBA" id="ARBA00000724"/>
    </source>
</evidence>
<evidence type="ECO:0000313" key="10">
    <source>
        <dbReference type="EMBL" id="KAJ3221385.1"/>
    </source>
</evidence>
<dbReference type="InterPro" id="IPR016651">
    <property type="entry name" value="LCMT1"/>
</dbReference>
<dbReference type="Gene3D" id="3.40.50.150">
    <property type="entry name" value="Vaccinia Virus protein VP39"/>
    <property type="match status" value="2"/>
</dbReference>
<feature type="binding site" evidence="9">
    <location>
        <position position="181"/>
    </location>
    <ligand>
        <name>S-adenosyl-L-methionine</name>
        <dbReference type="ChEBI" id="CHEBI:59789"/>
    </ligand>
</feature>
<evidence type="ECO:0000256" key="4">
    <source>
        <dbReference type="ARBA" id="ARBA00017497"/>
    </source>
</evidence>
<evidence type="ECO:0000256" key="8">
    <source>
        <dbReference type="PIRNR" id="PIRNR016305"/>
    </source>
</evidence>
<dbReference type="EC" id="2.1.1.233" evidence="3 8"/>
<protein>
    <recommendedName>
        <fullName evidence="4 8">Leucine carboxyl methyltransferase 1</fullName>
        <ecNumber evidence="3 8">2.1.1.233</ecNumber>
    </recommendedName>
</protein>
<comment type="caution">
    <text evidence="10">The sequence shown here is derived from an EMBL/GenBank/DDBJ whole genome shotgun (WGS) entry which is preliminary data.</text>
</comment>
<feature type="binding site" evidence="9">
    <location>
        <position position="56"/>
    </location>
    <ligand>
        <name>S-adenosyl-L-methionine</name>
        <dbReference type="ChEBI" id="CHEBI:59789"/>
    </ligand>
</feature>
<dbReference type="InterPro" id="IPR007213">
    <property type="entry name" value="Ppm1/Ppm2/Tcmp"/>
</dbReference>
<proteinExistence type="inferred from homology"/>
<dbReference type="SUPFAM" id="SSF53335">
    <property type="entry name" value="S-adenosyl-L-methionine-dependent methyltransferases"/>
    <property type="match status" value="2"/>
</dbReference>
<accession>A0AAD5Y0V4</accession>
<dbReference type="PANTHER" id="PTHR13600">
    <property type="entry name" value="LEUCINE CARBOXYL METHYLTRANSFERASE"/>
    <property type="match status" value="1"/>
</dbReference>
<sequence length="435" mass="49807">MFNDKKDEAIRSTNDDAAQSRFSASSLGYFKDPYANAFVKRAIKRPPVINRGTYVRHTILNKMIRQFYNQHCNSKEKCNIQVVSFGAGSDTRFFQMKEEGFEFFKYFEIDFPEITIKKASVILKNKELTAHIGKYKFGNCEIVSEVYNLVSGDLRDFTHSVAPKLMRLGFSKSIPTIYVSECVLIYMEPKYSDKILRWVTSKEDILEQQVIFADSNDYSEENVEGEVIPQTELIANQFSDGSSSKAGEVKSNGDLSMEIAANVENSGFQNIIYLKGFDIIERATNINAAKDMVSDEITLMASNVSKTDYAKDSILSKKCDKNGTVVFFLTFEQILPGDKFGEVMLQNLHSRNIDIPGIFAYPDLISQQQRYRNFNFEMSHSIDMFTLFKDFVSSEEKSRLDKIEKLDEVEEWDLLSKHYCISWGSIGCDVRLQIE</sequence>
<dbReference type="PIRSF" id="PIRSF016305">
    <property type="entry name" value="LCM_mtfrase"/>
    <property type="match status" value="1"/>
</dbReference>
<gene>
    <name evidence="10" type="ORF">HK099_003559</name>
</gene>
<evidence type="ECO:0000256" key="6">
    <source>
        <dbReference type="ARBA" id="ARBA00022679"/>
    </source>
</evidence>
<keyword evidence="5 8" id="KW-0489">Methyltransferase</keyword>
<dbReference type="GO" id="GO:0032259">
    <property type="term" value="P:methylation"/>
    <property type="evidence" value="ECO:0007669"/>
    <property type="project" value="UniProtKB-KW"/>
</dbReference>
<dbReference type="Pfam" id="PF04072">
    <property type="entry name" value="LCM"/>
    <property type="match status" value="1"/>
</dbReference>
<keyword evidence="11" id="KW-1185">Reference proteome</keyword>
<dbReference type="AlphaFoldDB" id="A0AAD5Y0V4"/>
<evidence type="ECO:0000313" key="11">
    <source>
        <dbReference type="Proteomes" id="UP001211065"/>
    </source>
</evidence>
<dbReference type="GO" id="GO:0018423">
    <property type="term" value="F:protein C-terminal leucine carboxyl O-methyltransferase activity"/>
    <property type="evidence" value="ECO:0007669"/>
    <property type="project" value="UniProtKB-EC"/>
</dbReference>
<evidence type="ECO:0000256" key="3">
    <source>
        <dbReference type="ARBA" id="ARBA00012834"/>
    </source>
</evidence>